<evidence type="ECO:0000313" key="2">
    <source>
        <dbReference type="Proteomes" id="UP001177003"/>
    </source>
</evidence>
<evidence type="ECO:0000313" key="1">
    <source>
        <dbReference type="EMBL" id="CAI9282306.1"/>
    </source>
</evidence>
<keyword evidence="2" id="KW-1185">Reference proteome</keyword>
<proteinExistence type="predicted"/>
<protein>
    <submittedName>
        <fullName evidence="1">Uncharacterized protein</fullName>
    </submittedName>
</protein>
<dbReference type="AlphaFoldDB" id="A0AA35YXW5"/>
<sequence>MKTGAPWAREYITVAYPNPKVNLSSRHGRSQPPPPPFCSLFQSTEITTTSPLSTAGCYAAMEGRYCDAAAGEPPRVDEDGEPSFAKVAFAELYCHCFPPPLVPPFAACSSSLVAL</sequence>
<name>A0AA35YXW5_LACSI</name>
<dbReference type="EMBL" id="OX465080">
    <property type="protein sequence ID" value="CAI9282306.1"/>
    <property type="molecule type" value="Genomic_DNA"/>
</dbReference>
<reference evidence="1" key="1">
    <citation type="submission" date="2023-04" db="EMBL/GenBank/DDBJ databases">
        <authorList>
            <person name="Vijverberg K."/>
            <person name="Xiong W."/>
            <person name="Schranz E."/>
        </authorList>
    </citation>
    <scope>NUCLEOTIDE SEQUENCE</scope>
</reference>
<accession>A0AA35YXW5</accession>
<dbReference type="Proteomes" id="UP001177003">
    <property type="component" value="Chromosome 4"/>
</dbReference>
<gene>
    <name evidence="1" type="ORF">LSALG_LOCUS21950</name>
</gene>
<organism evidence="1 2">
    <name type="scientific">Lactuca saligna</name>
    <name type="common">Willowleaf lettuce</name>
    <dbReference type="NCBI Taxonomy" id="75948"/>
    <lineage>
        <taxon>Eukaryota</taxon>
        <taxon>Viridiplantae</taxon>
        <taxon>Streptophyta</taxon>
        <taxon>Embryophyta</taxon>
        <taxon>Tracheophyta</taxon>
        <taxon>Spermatophyta</taxon>
        <taxon>Magnoliopsida</taxon>
        <taxon>eudicotyledons</taxon>
        <taxon>Gunneridae</taxon>
        <taxon>Pentapetalae</taxon>
        <taxon>asterids</taxon>
        <taxon>campanulids</taxon>
        <taxon>Asterales</taxon>
        <taxon>Asteraceae</taxon>
        <taxon>Cichorioideae</taxon>
        <taxon>Cichorieae</taxon>
        <taxon>Lactucinae</taxon>
        <taxon>Lactuca</taxon>
    </lineage>
</organism>